<dbReference type="Proteomes" id="UP001642484">
    <property type="component" value="Unassembled WGS sequence"/>
</dbReference>
<gene>
    <name evidence="1" type="ORF">CCMP2556_LOCUS8263</name>
</gene>
<protein>
    <submittedName>
        <fullName evidence="1">Uncharacterized protein</fullName>
    </submittedName>
</protein>
<sequence>MAISVFQYIAVYSMSALYEQSTPEVLEINDTVAKVNILSFTDQDLDEGQLGGNISWRPPQDTSQVTHYRAYLAEDAAGHIERSPMFLETPVGTNQDLLPTDSTVVNATHLLIYTVSSLVEQSTPDYFLFFDMMASVSNVIFLDKDADFGQVGGVVEWQEPSDTSRVTHYVAYFSQDAAGLGKSQIGVDLPEGELNVTVPADTQLSYVDDSAGYAVVFTRSFLTEQTTPRALEVSDTASSIPYLHFTDLDLDEGQIGGYMQWQSPEDNGTITHYRLYAAEDELGTNRTRLSEVAFGTTEALLPADFDLHNYTHLLIYAKTEVSEQTVPTFHVIKDEVAIVSHVNLADKDLDPLELGGTITWSPPDTLTLVTGYVVYLAQTAAGAERDNVNGFISVGSNFVDLEPEKAQNASEYVVVFTSSSLTEQTTPAFFALSDSSSQVLSINFTDLDLDLGDLGGEVAWQPSLDVAQVTGYFIYFSPAADGAERSLLGNTSDSVDRIGLSHNQKTGTLRHVLVYASSSLAEQSTPLSLPFNDTDSSVSAVNFTDRDLDAEELGGLISWAQPEDASLVTHFLVYLAEDQQGSNRSQVSEVHSVRFESDLAPEEALRDYSHILVYTKSSLTEQTTPSSLPITDSNASVTVAQFIDQDLDAYDLGGPITWQVLGDETLVTHYDIYLVSSVSARGSNRSQLGTTEVGTDFIDVPVDFVQGLLTHIQIYTRSSLVEQTTPYVFAINNTNSSVSNIVFLDDDLDDDELGGNISWQLPEDLSQVSHYLSYLADDSNRSQIGSALSVQMDPISFLEAEQPQLNYTQVLVYTRSVLAEQTSPAVTEISDTFATVQSPNFTDQDLDEEDLGGTLSWLEPADNARSAWYVIYLSTDAVGAGRQMVGATSIGTNELQVPADTTRAPFNFFTLFTRSALAEQTTPVALALSDTIASISSMAFLDLDLDEEELGGTFLWQPPDDQQQVFSYEIYLSNIGSTDAGLHPNGTKDWTQLPNGSVPVGTHDLQLLPDYPSAASFVLIYTRSLLVEQTTPVGSFLNDSVASVRNVSFTDLDLDNLELGGNVTWDDPPVEEQGYLAEFFDVYLSEGAFIGRSHIHSAPAGTNFASLAPETDIRSFSEILVFTRSTLTEQTTPRSFHLSDVGRYVLNLNFPDQDLDAGELGGNVSWSEPQDSSLVANYVVYLADLGGDRVQAADTTEVGSTVVAMNPDTLVLNYTHVVVYTQSSLVEQSTPRAINISDSVASVSGVQFVDEDLDVLELGGEILWTKPLDDSFVTFYDVYLGNSSMGAFRSQLGLPVPVGTLQTFAPVDLPQELRSHILVYTRSVLVEQSTPTAIEISDTVSDVLNVTFIDEDLDLRDLGGYISWEHPLDVKQVTAYHVYISQDPAGLGRSQISEILVNESLRAFLRSDQPLSQYTDVLVYSESSLAEQTTPVALKIYDAESLVINANFTDQDLDGEELGGTVEWQQSGDYHLVVAYDLYLARSASGVSRSRLNESLASDVFRLDLAPELPLDMATHVVIYTRSSLVEQTTPVAINISDADWNVQWVSFYDMDLDGGQLGGGISWAAPAELTLVTHYVAYLAANASGDLRSQIGSHVPVGTNYVDLPPETPMDGVLTNIVVYTKSALVEQTTPTSMEVNDTSSSVSNIVFVDNDLDEMELGGNITWSTPVDSSQVTLYSVYLSTSFDAENRSIVAEDVSIGTNTALLPAETAMRWFTYVNIYTKSPVIEQTTPASLFISDTIALIADLELVDQDLDATEIGGNVSWKVLQDFALISHFSVYFTDDTSWQAARLRAGQDVQASEYAELFIPAETDPPLATYGFLSVFPSSSLAERTTPFSAVINDTISPVYNISFVDLDMDLQDLGGTIAWNEPLEASQVTHYLVYLTMNASEGQSLVAEVPSTDVLVQLAPETPAQTFIVVFSRSVLVESTTPDFLTVSDSFSQSEVNFTDKDLDGTQIGGVISWSIPVPDFRPLVEHFFVYLSDFGNRSQLGNGPWSTREVSVQPELYYAPHTHVAVFAASSLVEQSTPSTTEIVDTDASVSNILFQDKDLDADEMGGYIFWTAPTDSLQVTYYNVFLRDASSSSQIAGDGPGGLVPLGVEQEFIPAETAIASWQEVAIYTQSSLVEQSTAVALPIIDEIASVSGVVFDDIDQDIDVLGGQISWEHPNDTSEVSFYVGYFANFPGATYGSRRQEFEVASSANYFDLSLQTPQSGYSYISVYTKSSLAEQTTPTSIDLVDFCQNVPTLENTSLTPEQGTLMLDYYEVPELVITKFFQVSEDGLSVEFAPLRKGPITMIITSTTAVVGMTSAQVQALSNAIGGSGCQIAGDQMAACTNTTLHLTGCALDVGGLHQYRLWILQEDETSVLPETAHIDFMIASVVFTQGPLLYFRNMTAVAIQYIPSHEGFEWLYAVALANGLADQVQADGDYSIWSQRVKSMYLAEGGACQSAETPILGQEVKISFLLNCSFELGQAYRIFVLLEDGSNRNDGTLKTLDFVYQGEMTLDSAIPYSHPVPSSDRWRIVPMTSVADWRIQRIRMFSDVTCTHPVDVYPSPYLDPLWSTVQEGDPLPNGAAFSYPGPLSSSNDVFKDVGNSWASGQHCAPGACHIGFSFGGGNGDLRVSTKVGCVEVTQSEVTGEFAESLELQYHDGTAFVAYRQAFGLSGGYALVPTFNGTVGVHVDPR</sequence>
<comment type="caution">
    <text evidence="1">The sequence shown here is derived from an EMBL/GenBank/DDBJ whole genome shotgun (WGS) entry which is preliminary data.</text>
</comment>
<organism evidence="1 2">
    <name type="scientific">Durusdinium trenchii</name>
    <dbReference type="NCBI Taxonomy" id="1381693"/>
    <lineage>
        <taxon>Eukaryota</taxon>
        <taxon>Sar</taxon>
        <taxon>Alveolata</taxon>
        <taxon>Dinophyceae</taxon>
        <taxon>Suessiales</taxon>
        <taxon>Symbiodiniaceae</taxon>
        <taxon>Durusdinium</taxon>
    </lineage>
</organism>
<evidence type="ECO:0000313" key="1">
    <source>
        <dbReference type="EMBL" id="CAK9005939.1"/>
    </source>
</evidence>
<keyword evidence="2" id="KW-1185">Reference proteome</keyword>
<accession>A0ABP0IV37</accession>
<proteinExistence type="predicted"/>
<name>A0ABP0IV37_9DINO</name>
<dbReference type="EMBL" id="CAXAMN010003747">
    <property type="protein sequence ID" value="CAK9005939.1"/>
    <property type="molecule type" value="Genomic_DNA"/>
</dbReference>
<reference evidence="1 2" key="1">
    <citation type="submission" date="2024-02" db="EMBL/GenBank/DDBJ databases">
        <authorList>
            <person name="Chen Y."/>
            <person name="Shah S."/>
            <person name="Dougan E. K."/>
            <person name="Thang M."/>
            <person name="Chan C."/>
        </authorList>
    </citation>
    <scope>NUCLEOTIDE SEQUENCE [LARGE SCALE GENOMIC DNA]</scope>
</reference>
<evidence type="ECO:0000313" key="2">
    <source>
        <dbReference type="Proteomes" id="UP001642484"/>
    </source>
</evidence>